<dbReference type="Proteomes" id="UP000322234">
    <property type="component" value="Unassembled WGS sequence"/>
</dbReference>
<evidence type="ECO:0000313" key="3">
    <source>
        <dbReference type="Proteomes" id="UP000322234"/>
    </source>
</evidence>
<gene>
    <name evidence="2" type="ORF">E5288_WYG006762</name>
</gene>
<reference evidence="2" key="1">
    <citation type="submission" date="2019-10" db="EMBL/GenBank/DDBJ databases">
        <title>The sequence and de novo assembly of the wild yak genome.</title>
        <authorList>
            <person name="Liu Y."/>
        </authorList>
    </citation>
    <scope>NUCLEOTIDE SEQUENCE [LARGE SCALE GENOMIC DNA]</scope>
    <source>
        <strain evidence="2">WY2019</strain>
    </source>
</reference>
<dbReference type="EMBL" id="VBQZ03000046">
    <property type="protein sequence ID" value="MXQ88533.1"/>
    <property type="molecule type" value="Genomic_DNA"/>
</dbReference>
<feature type="region of interest" description="Disordered" evidence="1">
    <location>
        <begin position="229"/>
        <end position="257"/>
    </location>
</feature>
<proteinExistence type="predicted"/>
<evidence type="ECO:0000313" key="2">
    <source>
        <dbReference type="EMBL" id="MXQ88533.1"/>
    </source>
</evidence>
<dbReference type="AlphaFoldDB" id="A0A6B0RMH9"/>
<evidence type="ECO:0000256" key="1">
    <source>
        <dbReference type="SAM" id="MobiDB-lite"/>
    </source>
</evidence>
<keyword evidence="3" id="KW-1185">Reference proteome</keyword>
<accession>A0A6B0RMH9</accession>
<name>A0A6B0RMH9_9CETA</name>
<sequence>MAATINIDGLLLTQDKSTTANRGPILYAIFSLAACQNVHVPCDFRGPAPPLPEWESRNPPHMTFQNKTFQRKDSYLGDKSPQSGVLIAGGQEVLPVPAAERTGSAACTEAQVRSDTPQVPESPGATGHCQCMTAVGEDELKPGHTVSRWLQRCVHTSPDKPRQVLPPRRAQAGKLLKGKDVLQSWASPVLRAAAELVEIKLEERQQQSLTHGSLLPRHQALLQKHVDHRTTGATGPKGDVGHRLQDHRDRKTAARCL</sequence>
<feature type="compositionally biased region" description="Basic and acidic residues" evidence="1">
    <location>
        <begin position="239"/>
        <end position="257"/>
    </location>
</feature>
<organism evidence="2 3">
    <name type="scientific">Bos mutus</name>
    <name type="common">wild yak</name>
    <dbReference type="NCBI Taxonomy" id="72004"/>
    <lineage>
        <taxon>Eukaryota</taxon>
        <taxon>Metazoa</taxon>
        <taxon>Chordata</taxon>
        <taxon>Craniata</taxon>
        <taxon>Vertebrata</taxon>
        <taxon>Euteleostomi</taxon>
        <taxon>Mammalia</taxon>
        <taxon>Eutheria</taxon>
        <taxon>Laurasiatheria</taxon>
        <taxon>Artiodactyla</taxon>
        <taxon>Ruminantia</taxon>
        <taxon>Pecora</taxon>
        <taxon>Bovidae</taxon>
        <taxon>Bovinae</taxon>
        <taxon>Bos</taxon>
    </lineage>
</organism>
<protein>
    <submittedName>
        <fullName evidence="2">Uncharacterized protein</fullName>
    </submittedName>
</protein>
<comment type="caution">
    <text evidence="2">The sequence shown here is derived from an EMBL/GenBank/DDBJ whole genome shotgun (WGS) entry which is preliminary data.</text>
</comment>